<feature type="transmembrane region" description="Helical" evidence="2">
    <location>
        <begin position="91"/>
        <end position="113"/>
    </location>
</feature>
<feature type="transmembrane region" description="Helical" evidence="2">
    <location>
        <begin position="154"/>
        <end position="171"/>
    </location>
</feature>
<feature type="region of interest" description="Disordered" evidence="1">
    <location>
        <begin position="352"/>
        <end position="440"/>
    </location>
</feature>
<keyword evidence="2" id="KW-0472">Membrane</keyword>
<dbReference type="Proteomes" id="UP000271548">
    <property type="component" value="Unassembled WGS sequence"/>
</dbReference>
<dbReference type="RefSeq" id="WP_120683328.1">
    <property type="nucleotide sequence ID" value="NZ_RAZS01000014.1"/>
</dbReference>
<evidence type="ECO:0000259" key="3">
    <source>
        <dbReference type="Pfam" id="PF01757"/>
    </source>
</evidence>
<evidence type="ECO:0000256" key="2">
    <source>
        <dbReference type="SAM" id="Phobius"/>
    </source>
</evidence>
<dbReference type="Proteomes" id="UP000275865">
    <property type="component" value="Unassembled WGS sequence"/>
</dbReference>
<feature type="domain" description="Acyltransferase 3" evidence="3">
    <location>
        <begin position="7"/>
        <end position="342"/>
    </location>
</feature>
<evidence type="ECO:0000313" key="7">
    <source>
        <dbReference type="Proteomes" id="UP000275865"/>
    </source>
</evidence>
<evidence type="ECO:0000313" key="6">
    <source>
        <dbReference type="Proteomes" id="UP000271548"/>
    </source>
</evidence>
<dbReference type="EMBL" id="RAZS01000014">
    <property type="protein sequence ID" value="RKN14320.1"/>
    <property type="molecule type" value="Genomic_DNA"/>
</dbReference>
<gene>
    <name evidence="5" type="ORF">D7044_06220</name>
    <name evidence="4" type="ORF">D7147_29010</name>
</gene>
<keyword evidence="2" id="KW-1133">Transmembrane helix</keyword>
<feature type="transmembrane region" description="Helical" evidence="2">
    <location>
        <begin position="328"/>
        <end position="347"/>
    </location>
</feature>
<evidence type="ECO:0000256" key="1">
    <source>
        <dbReference type="SAM" id="MobiDB-lite"/>
    </source>
</evidence>
<organism evidence="5 7">
    <name type="scientific">Micromonospora musae</name>
    <dbReference type="NCBI Taxonomy" id="1894970"/>
    <lineage>
        <taxon>Bacteria</taxon>
        <taxon>Bacillati</taxon>
        <taxon>Actinomycetota</taxon>
        <taxon>Actinomycetes</taxon>
        <taxon>Micromonosporales</taxon>
        <taxon>Micromonosporaceae</taxon>
        <taxon>Micromonospora</taxon>
    </lineage>
</organism>
<feature type="transmembrane region" description="Helical" evidence="2">
    <location>
        <begin position="183"/>
        <end position="201"/>
    </location>
</feature>
<keyword evidence="5" id="KW-0012">Acyltransferase</keyword>
<sequence length="440" mass="45747">MTRDWPVDALRGYAVAAVVLGHWLVTGLVLTDDGSLGQASPLAAMPALAPATWVLQALGLFYFTAGYASARSAARYRGGQGRWLARRLRRLVLPAVALLGSGAAVLLAATVAGVPDRTLAVALTLAVSPLWFLLPLCALVALTGPLRAAVRRWGPWWCVVPAVAAVAGADLADRLLPAVDGLLPVRLLAAWAVPYLLGLAYADGRLTGRRPAAALAACGVGTVAALISAGYPASAVGVPGAAMSNLNPPSLFAVGLAVTQIGLGLLARPVLLRLARRPRPARAVEVVNRYALRIYLCHQPVLVGVTALAAHVGGALPGLHTAPDGPRWLLARAGWLPLLVLVLAALVHRRSVGPATSTRPGGRRRSVDPATSTSPGGSRRPAGPATSARPVGRPEAPAGCEPLSARVYDVHRSEPRRPQEVIAVRDSDPPSRGRADRQPR</sequence>
<proteinExistence type="predicted"/>
<feature type="transmembrane region" description="Helical" evidence="2">
    <location>
        <begin position="213"/>
        <end position="231"/>
    </location>
</feature>
<dbReference type="InterPro" id="IPR002656">
    <property type="entry name" value="Acyl_transf_3_dom"/>
</dbReference>
<keyword evidence="2" id="KW-0812">Transmembrane</keyword>
<evidence type="ECO:0000313" key="5">
    <source>
        <dbReference type="EMBL" id="RKN34444.1"/>
    </source>
</evidence>
<dbReference type="Pfam" id="PF01757">
    <property type="entry name" value="Acyl_transf_3"/>
    <property type="match status" value="1"/>
</dbReference>
<feature type="transmembrane region" description="Helical" evidence="2">
    <location>
        <begin position="292"/>
        <end position="316"/>
    </location>
</feature>
<feature type="transmembrane region" description="Helical" evidence="2">
    <location>
        <begin position="12"/>
        <end position="31"/>
    </location>
</feature>
<feature type="transmembrane region" description="Helical" evidence="2">
    <location>
        <begin position="51"/>
        <end position="70"/>
    </location>
</feature>
<comment type="caution">
    <text evidence="5">The sequence shown here is derived from an EMBL/GenBank/DDBJ whole genome shotgun (WGS) entry which is preliminary data.</text>
</comment>
<name>A0A3A9YIH8_9ACTN</name>
<protein>
    <submittedName>
        <fullName evidence="5">Acyltransferase</fullName>
    </submittedName>
</protein>
<feature type="compositionally biased region" description="Basic and acidic residues" evidence="1">
    <location>
        <begin position="408"/>
        <end position="440"/>
    </location>
</feature>
<dbReference type="GO" id="GO:0016747">
    <property type="term" value="F:acyltransferase activity, transferring groups other than amino-acyl groups"/>
    <property type="evidence" value="ECO:0007669"/>
    <property type="project" value="InterPro"/>
</dbReference>
<keyword evidence="5" id="KW-0808">Transferase</keyword>
<feature type="transmembrane region" description="Helical" evidence="2">
    <location>
        <begin position="119"/>
        <end position="142"/>
    </location>
</feature>
<accession>A0A3A9YIH8</accession>
<evidence type="ECO:0000313" key="4">
    <source>
        <dbReference type="EMBL" id="RKN14320.1"/>
    </source>
</evidence>
<dbReference type="OrthoDB" id="8206682at2"/>
<dbReference type="EMBL" id="RAZT01000003">
    <property type="protein sequence ID" value="RKN34444.1"/>
    <property type="molecule type" value="Genomic_DNA"/>
</dbReference>
<dbReference type="AlphaFoldDB" id="A0A3A9YIH8"/>
<keyword evidence="6" id="KW-1185">Reference proteome</keyword>
<reference evidence="6 7" key="1">
    <citation type="submission" date="2018-09" db="EMBL/GenBank/DDBJ databases">
        <title>Micromonospora sp. nov. MS1-9, isolated from a root of Musa sp.</title>
        <authorList>
            <person name="Kuncharoen N."/>
            <person name="Kudo T."/>
            <person name="Ohkuma M."/>
            <person name="Yuki M."/>
            <person name="Tanasupawat S."/>
        </authorList>
    </citation>
    <scope>NUCLEOTIDE SEQUENCE [LARGE SCALE GENOMIC DNA]</scope>
    <source>
        <strain evidence="5 7">MS1-9</strain>
        <strain evidence="4 6">NGC1-4</strain>
    </source>
</reference>
<feature type="transmembrane region" description="Helical" evidence="2">
    <location>
        <begin position="251"/>
        <end position="271"/>
    </location>
</feature>